<keyword evidence="2" id="KW-0677">Repeat</keyword>
<keyword evidence="10" id="KW-1185">Reference proteome</keyword>
<evidence type="ECO:0000256" key="7">
    <source>
        <dbReference type="ARBA" id="ARBA00047804"/>
    </source>
</evidence>
<evidence type="ECO:0000313" key="9">
    <source>
        <dbReference type="EMBL" id="THU58026.1"/>
    </source>
</evidence>
<dbReference type="InterPro" id="IPR052259">
    <property type="entry name" value="Nucleoredoxin-like"/>
</dbReference>
<dbReference type="SUPFAM" id="SSF57889">
    <property type="entry name" value="Cysteine-rich domain"/>
    <property type="match status" value="1"/>
</dbReference>
<dbReference type="STRING" id="52838.A0A4V4H606"/>
<comment type="similarity">
    <text evidence="5">Belongs to the nucleoredoxin family.</text>
</comment>
<sequence>MAEHDAESNGELNGHEEATHDLQSLLASVGRDFLVRNTGDQVKISNLDGKIVGLYFSASWCGPCKRFTPKLVETYNELSSENGNFEIVFVSADEDEKSFTDYFSKMPWFAIPFSDSDIRDRLNDLFDVGGIPYLVIFDVNGKVLTSEGVQVVRDYGSNGYPFTDERIEKLKEEEEAAKQNQTLRSLLVSSSRDFVISKDGNKVPVSELQGKIVGIFFSISSFSSCSEFAKSLTEMYLKLKENGENFEVVLVSLDDEESTYEQGFADMPWLAIPFKDKICDKLVRYFELDSIPTLVIIGPDGKTLNTNVAELIEEHGIEAYPFSPEKLEEIAEKEKARIEAQTLESLLVSGEQDYVIGKGNITVPVSELVGKNILLYFSAHWCPPCRMFLPKLIEAYHKIKEKDDAFEIIFVSSDHEESSFHDFFSEMPWLALPFGDERKKFLSRTFKIYGIPSLVAIGPTGKTVTTEARELVMTHGAAAYPFTKERIQEIEAEIEEMAKSWPEKLKHKLHEQHELVKSLRRSYICDACNEGGSGWSFYCDDCDFDLHPKCAFNDDKVANGVGDSHSDGPGEEQRENGKEGYICDGEVCYKA</sequence>
<dbReference type="InterPro" id="IPR045870">
    <property type="entry name" value="TryX_NRX_thioredoxin_dom"/>
</dbReference>
<dbReference type="PANTHER" id="PTHR13871:SF96">
    <property type="entry name" value="THIOREDOXIN DOMAIN-CONTAINING PROTEIN"/>
    <property type="match status" value="1"/>
</dbReference>
<proteinExistence type="inferred from homology"/>
<comment type="catalytic activity">
    <reaction evidence="7">
        <text>[protein]-dithiol + NADP(+) = [protein]-disulfide + NADPH + H(+)</text>
        <dbReference type="Rhea" id="RHEA:18753"/>
        <dbReference type="Rhea" id="RHEA-COMP:10593"/>
        <dbReference type="Rhea" id="RHEA-COMP:10594"/>
        <dbReference type="ChEBI" id="CHEBI:15378"/>
        <dbReference type="ChEBI" id="CHEBI:29950"/>
        <dbReference type="ChEBI" id="CHEBI:50058"/>
        <dbReference type="ChEBI" id="CHEBI:57783"/>
        <dbReference type="ChEBI" id="CHEBI:58349"/>
        <dbReference type="EC" id="1.8.1.8"/>
    </reaction>
</comment>
<protein>
    <recommendedName>
        <fullName evidence="1">protein-disulfide reductase</fullName>
        <ecNumber evidence="1">1.8.1.8</ecNumber>
    </recommendedName>
</protein>
<keyword evidence="3" id="KW-0560">Oxidoreductase</keyword>
<evidence type="ECO:0000256" key="5">
    <source>
        <dbReference type="ARBA" id="ARBA00025782"/>
    </source>
</evidence>
<dbReference type="SUPFAM" id="SSF52833">
    <property type="entry name" value="Thioredoxin-like"/>
    <property type="match status" value="3"/>
</dbReference>
<dbReference type="InterPro" id="IPR004146">
    <property type="entry name" value="DC1"/>
</dbReference>
<comment type="caution">
    <text evidence="9">The sequence shown here is derived from an EMBL/GenBank/DDBJ whole genome shotgun (WGS) entry which is preliminary data.</text>
</comment>
<dbReference type="Pfam" id="PF13905">
    <property type="entry name" value="Thioredoxin_8"/>
    <property type="match status" value="3"/>
</dbReference>
<dbReference type="CDD" id="cd03009">
    <property type="entry name" value="TryX_like_TryX_NRX"/>
    <property type="match status" value="2"/>
</dbReference>
<dbReference type="InterPro" id="IPR046349">
    <property type="entry name" value="C1-like_sf"/>
</dbReference>
<evidence type="ECO:0000259" key="8">
    <source>
        <dbReference type="PROSITE" id="PS51352"/>
    </source>
</evidence>
<feature type="domain" description="Thioredoxin" evidence="8">
    <location>
        <begin position="24"/>
        <end position="172"/>
    </location>
</feature>
<dbReference type="Gene3D" id="3.40.30.10">
    <property type="entry name" value="Glutaredoxin"/>
    <property type="match status" value="3"/>
</dbReference>
<evidence type="ECO:0000313" key="10">
    <source>
        <dbReference type="Proteomes" id="UP000317650"/>
    </source>
</evidence>
<dbReference type="EC" id="1.8.1.8" evidence="1"/>
<dbReference type="EMBL" id="PYDT01000006">
    <property type="protein sequence ID" value="THU58026.1"/>
    <property type="molecule type" value="Genomic_DNA"/>
</dbReference>
<evidence type="ECO:0000256" key="1">
    <source>
        <dbReference type="ARBA" id="ARBA00012612"/>
    </source>
</evidence>
<dbReference type="InterPro" id="IPR017937">
    <property type="entry name" value="Thioredoxin_CS"/>
</dbReference>
<dbReference type="PROSITE" id="PS00194">
    <property type="entry name" value="THIOREDOXIN_1"/>
    <property type="match status" value="1"/>
</dbReference>
<comment type="catalytic activity">
    <reaction evidence="6">
        <text>[protein]-dithiol + NAD(+) = [protein]-disulfide + NADH + H(+)</text>
        <dbReference type="Rhea" id="RHEA:18749"/>
        <dbReference type="Rhea" id="RHEA-COMP:10593"/>
        <dbReference type="Rhea" id="RHEA-COMP:10594"/>
        <dbReference type="ChEBI" id="CHEBI:15378"/>
        <dbReference type="ChEBI" id="CHEBI:29950"/>
        <dbReference type="ChEBI" id="CHEBI:50058"/>
        <dbReference type="ChEBI" id="CHEBI:57540"/>
        <dbReference type="ChEBI" id="CHEBI:57945"/>
        <dbReference type="EC" id="1.8.1.8"/>
    </reaction>
</comment>
<dbReference type="PROSITE" id="PS51352">
    <property type="entry name" value="THIOREDOXIN_2"/>
    <property type="match status" value="2"/>
</dbReference>
<evidence type="ECO:0000256" key="4">
    <source>
        <dbReference type="ARBA" id="ARBA00023027"/>
    </source>
</evidence>
<reference evidence="9 10" key="1">
    <citation type="journal article" date="2019" name="Nat. Plants">
        <title>Genome sequencing of Musa balbisiana reveals subgenome evolution and function divergence in polyploid bananas.</title>
        <authorList>
            <person name="Yao X."/>
        </authorList>
    </citation>
    <scope>NUCLEOTIDE SEQUENCE [LARGE SCALE GENOMIC DNA]</scope>
    <source>
        <strain evidence="10">cv. DH-PKW</strain>
        <tissue evidence="9">Leaves</tissue>
    </source>
</reference>
<dbReference type="Pfam" id="PF03107">
    <property type="entry name" value="C1_2"/>
    <property type="match status" value="1"/>
</dbReference>
<dbReference type="InterPro" id="IPR012336">
    <property type="entry name" value="Thioredoxin-like_fold"/>
</dbReference>
<dbReference type="InterPro" id="IPR013766">
    <property type="entry name" value="Thioredoxin_domain"/>
</dbReference>
<feature type="domain" description="Thioredoxin" evidence="8">
    <location>
        <begin position="332"/>
        <end position="499"/>
    </location>
</feature>
<accession>A0A4V4H606</accession>
<dbReference type="PANTHER" id="PTHR13871">
    <property type="entry name" value="THIOREDOXIN"/>
    <property type="match status" value="1"/>
</dbReference>
<evidence type="ECO:0000256" key="2">
    <source>
        <dbReference type="ARBA" id="ARBA00022737"/>
    </source>
</evidence>
<dbReference type="GO" id="GO:0004791">
    <property type="term" value="F:thioredoxin-disulfide reductase (NADPH) activity"/>
    <property type="evidence" value="ECO:0007669"/>
    <property type="project" value="InterPro"/>
</dbReference>
<dbReference type="Proteomes" id="UP000317650">
    <property type="component" value="Chromosome 3"/>
</dbReference>
<evidence type="ECO:0000256" key="6">
    <source>
        <dbReference type="ARBA" id="ARBA00047388"/>
    </source>
</evidence>
<name>A0A4V4H606_MUSBA</name>
<evidence type="ECO:0000256" key="3">
    <source>
        <dbReference type="ARBA" id="ARBA00023002"/>
    </source>
</evidence>
<dbReference type="InterPro" id="IPR036249">
    <property type="entry name" value="Thioredoxin-like_sf"/>
</dbReference>
<organism evidence="9 10">
    <name type="scientific">Musa balbisiana</name>
    <name type="common">Banana</name>
    <dbReference type="NCBI Taxonomy" id="52838"/>
    <lineage>
        <taxon>Eukaryota</taxon>
        <taxon>Viridiplantae</taxon>
        <taxon>Streptophyta</taxon>
        <taxon>Embryophyta</taxon>
        <taxon>Tracheophyta</taxon>
        <taxon>Spermatophyta</taxon>
        <taxon>Magnoliopsida</taxon>
        <taxon>Liliopsida</taxon>
        <taxon>Zingiberales</taxon>
        <taxon>Musaceae</taxon>
        <taxon>Musa</taxon>
    </lineage>
</organism>
<keyword evidence="4" id="KW-0520">NAD</keyword>
<dbReference type="AlphaFoldDB" id="A0A4V4H606"/>
<gene>
    <name evidence="9" type="ORF">C4D60_Mb03t09780</name>
</gene>